<dbReference type="AlphaFoldDB" id="A0A2X2Y692"/>
<name>A0A2X2Y692_CLOPF</name>
<sequence>MILSLEEAKNILKIKDVSQDFELELKLNALETMIRNRTNNKFLDTRVRMNGHLIFNDGNTITGANFEALGFRVGNTIDIDDSIQNNGVYTITGVSETYIKVKEELQEEECNCLITKVVYPSDIKLGVIKLLQYDNKMADKIGIKQETIARVSTTYFDMGSNESVEGYPASLLKFLNKYKKLRWS</sequence>
<evidence type="ECO:0000313" key="2">
    <source>
        <dbReference type="Proteomes" id="UP000249986"/>
    </source>
</evidence>
<proteinExistence type="predicted"/>
<dbReference type="Gene3D" id="1.10.246.150">
    <property type="match status" value="1"/>
</dbReference>
<dbReference type="Proteomes" id="UP000249986">
    <property type="component" value="Unassembled WGS sequence"/>
</dbReference>
<reference evidence="1 2" key="1">
    <citation type="submission" date="2018-06" db="EMBL/GenBank/DDBJ databases">
        <authorList>
            <consortium name="Pathogen Informatics"/>
            <person name="Doyle S."/>
        </authorList>
    </citation>
    <scope>NUCLEOTIDE SEQUENCE [LARGE SCALE GENOMIC DNA]</scope>
    <source>
        <strain evidence="1 2">NCTC10719</strain>
    </source>
</reference>
<accession>A0A2X2Y692</accession>
<dbReference type="RefSeq" id="WP_111927262.1">
    <property type="nucleotide sequence ID" value="NZ_JASSOY010000001.1"/>
</dbReference>
<dbReference type="EMBL" id="UAWG01000023">
    <property type="protein sequence ID" value="SQB61618.1"/>
    <property type="molecule type" value="Genomic_DNA"/>
</dbReference>
<organism evidence="1 2">
    <name type="scientific">Clostridium perfringens</name>
    <dbReference type="NCBI Taxonomy" id="1502"/>
    <lineage>
        <taxon>Bacteria</taxon>
        <taxon>Bacillati</taxon>
        <taxon>Bacillota</taxon>
        <taxon>Clostridia</taxon>
        <taxon>Eubacteriales</taxon>
        <taxon>Clostridiaceae</taxon>
        <taxon>Clostridium</taxon>
    </lineage>
</organism>
<protein>
    <submittedName>
        <fullName evidence="1">Uncharacterized protein</fullName>
    </submittedName>
</protein>
<dbReference type="InterPro" id="IPR053746">
    <property type="entry name" value="Viral_HT_Connector_Assembly"/>
</dbReference>
<gene>
    <name evidence="1" type="ORF">NCTC10719_03300</name>
</gene>
<evidence type="ECO:0000313" key="1">
    <source>
        <dbReference type="EMBL" id="SQB61618.1"/>
    </source>
</evidence>